<evidence type="ECO:0000256" key="13">
    <source>
        <dbReference type="ARBA" id="ARBA00032593"/>
    </source>
</evidence>
<dbReference type="GO" id="GO:0046983">
    <property type="term" value="F:protein dimerization activity"/>
    <property type="evidence" value="ECO:0007669"/>
    <property type="project" value="InterPro"/>
</dbReference>
<dbReference type="GO" id="GO:0003700">
    <property type="term" value="F:DNA-binding transcription factor activity"/>
    <property type="evidence" value="ECO:0007669"/>
    <property type="project" value="InterPro"/>
</dbReference>
<dbReference type="PROSITE" id="PS50944">
    <property type="entry name" value="HTH_DTXR"/>
    <property type="match status" value="1"/>
</dbReference>
<dbReference type="RefSeq" id="WP_093919303.1">
    <property type="nucleotide sequence ID" value="NZ_FONW01000002.1"/>
</dbReference>
<dbReference type="InterPro" id="IPR050536">
    <property type="entry name" value="DtxR_MntR_Metal-Reg"/>
</dbReference>
<dbReference type="InterPro" id="IPR022687">
    <property type="entry name" value="HTH_DTXR"/>
</dbReference>
<evidence type="ECO:0000259" key="14">
    <source>
        <dbReference type="PROSITE" id="PS50944"/>
    </source>
</evidence>
<reference evidence="15 16" key="1">
    <citation type="submission" date="2016-10" db="EMBL/GenBank/DDBJ databases">
        <authorList>
            <person name="de Groot N.N."/>
        </authorList>
    </citation>
    <scope>NUCLEOTIDE SEQUENCE [LARGE SCALE GENOMIC DNA]</scope>
    <source>
        <strain evidence="15 16">CGMCC 1.9156</strain>
    </source>
</reference>
<keyword evidence="11" id="KW-0464">Manganese</keyword>
<dbReference type="Gene3D" id="1.10.10.10">
    <property type="entry name" value="Winged helix-like DNA-binding domain superfamily/Winged helix DNA-binding domain"/>
    <property type="match status" value="1"/>
</dbReference>
<evidence type="ECO:0000256" key="11">
    <source>
        <dbReference type="ARBA" id="ARBA00023211"/>
    </source>
</evidence>
<evidence type="ECO:0000256" key="9">
    <source>
        <dbReference type="ARBA" id="ARBA00023159"/>
    </source>
</evidence>
<dbReference type="Pfam" id="PF01325">
    <property type="entry name" value="Fe_dep_repress"/>
    <property type="match status" value="1"/>
</dbReference>
<dbReference type="InterPro" id="IPR036421">
    <property type="entry name" value="Fe_dep_repressor_sf"/>
</dbReference>
<comment type="function">
    <text evidence="12">In the presence of manganese, represses expression of mntH and mntS. Up-regulates expression of mntP.</text>
</comment>
<dbReference type="GO" id="GO:0003677">
    <property type="term" value="F:DNA binding"/>
    <property type="evidence" value="ECO:0007669"/>
    <property type="project" value="UniProtKB-KW"/>
</dbReference>
<keyword evidence="16" id="KW-1185">Reference proteome</keyword>
<dbReference type="PANTHER" id="PTHR33238:SF11">
    <property type="entry name" value="TRANSCRIPTIONAL REGULATOR MNTR"/>
    <property type="match status" value="1"/>
</dbReference>
<keyword evidence="8" id="KW-0238">DNA-binding</keyword>
<dbReference type="InterPro" id="IPR022689">
    <property type="entry name" value="Iron_dep_repressor"/>
</dbReference>
<evidence type="ECO:0000256" key="2">
    <source>
        <dbReference type="ARBA" id="ARBA00007871"/>
    </source>
</evidence>
<comment type="subcellular location">
    <subcellularLocation>
        <location evidence="1">Cytoplasm</location>
    </subcellularLocation>
</comment>
<accession>A0A1I2FZ55</accession>
<evidence type="ECO:0000256" key="7">
    <source>
        <dbReference type="ARBA" id="ARBA00023015"/>
    </source>
</evidence>
<dbReference type="InterPro" id="IPR038157">
    <property type="entry name" value="FeoA_core_dom"/>
</dbReference>
<evidence type="ECO:0000256" key="10">
    <source>
        <dbReference type="ARBA" id="ARBA00023163"/>
    </source>
</evidence>
<dbReference type="PANTHER" id="PTHR33238">
    <property type="entry name" value="IRON (METAL) DEPENDENT REPRESSOR, DTXR FAMILY"/>
    <property type="match status" value="1"/>
</dbReference>
<dbReference type="SMART" id="SM00899">
    <property type="entry name" value="FeoA"/>
    <property type="match status" value="1"/>
</dbReference>
<dbReference type="SUPFAM" id="SSF46785">
    <property type="entry name" value="Winged helix' DNA-binding domain"/>
    <property type="match status" value="1"/>
</dbReference>
<dbReference type="SMART" id="SM00529">
    <property type="entry name" value="HTH_DTXR"/>
    <property type="match status" value="1"/>
</dbReference>
<evidence type="ECO:0000313" key="16">
    <source>
        <dbReference type="Proteomes" id="UP000198964"/>
    </source>
</evidence>
<name>A0A1I2FZ55_9BACT</name>
<evidence type="ECO:0000256" key="1">
    <source>
        <dbReference type="ARBA" id="ARBA00004496"/>
    </source>
</evidence>
<keyword evidence="9" id="KW-0010">Activator</keyword>
<dbReference type="Gene3D" id="1.10.60.10">
    <property type="entry name" value="Iron dependent repressor, metal binding and dimerisation domain"/>
    <property type="match status" value="1"/>
</dbReference>
<dbReference type="Proteomes" id="UP000198964">
    <property type="component" value="Unassembled WGS sequence"/>
</dbReference>
<evidence type="ECO:0000256" key="5">
    <source>
        <dbReference type="ARBA" id="ARBA00022490"/>
    </source>
</evidence>
<proteinExistence type="inferred from homology"/>
<dbReference type="Pfam" id="PF04023">
    <property type="entry name" value="FeoA"/>
    <property type="match status" value="1"/>
</dbReference>
<evidence type="ECO:0000256" key="6">
    <source>
        <dbReference type="ARBA" id="ARBA00022491"/>
    </source>
</evidence>
<feature type="domain" description="HTH dtxR-type" evidence="14">
    <location>
        <begin position="1"/>
        <end position="63"/>
    </location>
</feature>
<dbReference type="InterPro" id="IPR036390">
    <property type="entry name" value="WH_DNA-bd_sf"/>
</dbReference>
<dbReference type="InterPro" id="IPR007167">
    <property type="entry name" value="Fe-transptr_FeoA-like"/>
</dbReference>
<keyword evidence="7" id="KW-0805">Transcription regulation</keyword>
<sequence length="218" mass="25328">MTLKTKENYLKAMYMLAEEEGVISLSGLGKRLGVSKPTVNSMVKQFQHEGWVEYQKYKPIELTSQGKKEAALVIRRHRLVEMFLVEKMEFGWEEVHDIAEEMEHVEAEILFDRMNDMLGNPAFDPHGSPIPDKNGNVLSRPYLSLSEMRRGDRVVVKALRDDNKEFLDYLNGRHIRLEVEMLVEQIETFDKSMTISIEKEPSLNLSKEVCDRLLVERL</sequence>
<dbReference type="STRING" id="655355.SAMN05216283_102666"/>
<dbReference type="SUPFAM" id="SSF47979">
    <property type="entry name" value="Iron-dependent repressor protein, dimerization domain"/>
    <property type="match status" value="1"/>
</dbReference>
<dbReference type="InterPro" id="IPR001367">
    <property type="entry name" value="Fe_dep_repressor"/>
</dbReference>
<dbReference type="GO" id="GO:0046914">
    <property type="term" value="F:transition metal ion binding"/>
    <property type="evidence" value="ECO:0007669"/>
    <property type="project" value="InterPro"/>
</dbReference>
<dbReference type="EMBL" id="FONW01000002">
    <property type="protein sequence ID" value="SFF10087.1"/>
    <property type="molecule type" value="Genomic_DNA"/>
</dbReference>
<comment type="similarity">
    <text evidence="2">Belongs to the DtxR/MntR family.</text>
</comment>
<comment type="subunit">
    <text evidence="3">Homodimer.</text>
</comment>
<evidence type="ECO:0000256" key="3">
    <source>
        <dbReference type="ARBA" id="ARBA00011738"/>
    </source>
</evidence>
<gene>
    <name evidence="15" type="ORF">SAMN05216283_102666</name>
</gene>
<evidence type="ECO:0000313" key="15">
    <source>
        <dbReference type="EMBL" id="SFF10087.1"/>
    </source>
</evidence>
<evidence type="ECO:0000256" key="12">
    <source>
        <dbReference type="ARBA" id="ARBA00025185"/>
    </source>
</evidence>
<keyword evidence="10" id="KW-0804">Transcription</keyword>
<keyword evidence="6" id="KW-0678">Repressor</keyword>
<evidence type="ECO:0000256" key="8">
    <source>
        <dbReference type="ARBA" id="ARBA00023125"/>
    </source>
</evidence>
<dbReference type="Gene3D" id="2.30.30.90">
    <property type="match status" value="1"/>
</dbReference>
<keyword evidence="5" id="KW-0963">Cytoplasm</keyword>
<protein>
    <recommendedName>
        <fullName evidence="4">Transcriptional regulator MntR</fullName>
    </recommendedName>
    <alternativeName>
        <fullName evidence="13">Manganese transport regulator</fullName>
    </alternativeName>
</protein>
<dbReference type="AlphaFoldDB" id="A0A1I2FZ55"/>
<evidence type="ECO:0000256" key="4">
    <source>
        <dbReference type="ARBA" id="ARBA00022386"/>
    </source>
</evidence>
<organism evidence="15 16">
    <name type="scientific">Sunxiuqinia elliptica</name>
    <dbReference type="NCBI Taxonomy" id="655355"/>
    <lineage>
        <taxon>Bacteria</taxon>
        <taxon>Pseudomonadati</taxon>
        <taxon>Bacteroidota</taxon>
        <taxon>Bacteroidia</taxon>
        <taxon>Marinilabiliales</taxon>
        <taxon>Prolixibacteraceae</taxon>
        <taxon>Sunxiuqinia</taxon>
    </lineage>
</organism>
<dbReference type="Pfam" id="PF02742">
    <property type="entry name" value="Fe_dep_repr_C"/>
    <property type="match status" value="1"/>
</dbReference>
<dbReference type="InterPro" id="IPR036388">
    <property type="entry name" value="WH-like_DNA-bd_sf"/>
</dbReference>
<dbReference type="GO" id="GO:0005737">
    <property type="term" value="C:cytoplasm"/>
    <property type="evidence" value="ECO:0007669"/>
    <property type="project" value="UniProtKB-SubCell"/>
</dbReference>